<evidence type="ECO:0000256" key="1">
    <source>
        <dbReference type="ARBA" id="ARBA00006754"/>
    </source>
</evidence>
<evidence type="ECO:0000313" key="5">
    <source>
        <dbReference type="EMBL" id="XAY07775.1"/>
    </source>
</evidence>
<dbReference type="InterPro" id="IPR051448">
    <property type="entry name" value="CdaR-like_regulators"/>
</dbReference>
<gene>
    <name evidence="5" type="primary">pucR</name>
    <name evidence="5" type="ORF">DSM112329_04665</name>
</gene>
<sequence>MDHAQRAARVRLDAVSTPIRFPAEPQMTVDAALRLPALRRGAPEVLAGTDQLDRPVRWAHSCEARHVSELLEGDEMLLMTGMGLGGSASDQRAFVRDLVERRVAGLVIELGRVFQAMPAPLVQEARRLHLPLIALHEEVRFVEVTKQLHSAILTRQLAVERRGAELHDQLTAMLVDGAGVPSILGSIAHAIGNPVLLERAFGGVVFHAAHEASPEELLADWELLRPRVDGGAPLLAATAPVLASGGRIWGRLVAVPHERPVDGLARAAIERTAPLIALALGRSGEEQLLESRERGNFLHDVMTGRIAPEDIAARAARLDLPTPHHRLLGIVAARRDDAHASSPDERRAPVALRDVREALAVWGIASLLGTRSGAEDVVMLLALPRGMTRDTAVEHAVDALHAAGLDRPPPTIAAGPLADSWAELPDALRAADGTAETMRHGPARRWHDATVPDVERLLWGLRGDERLGAFARQRLRPVLDHDRGRTAVLLPTLQALCDHHWQKAPAARELGIQRQSLYARIGRLSQVLDADLEDPETRLGLDLAVRAQRIMPAPPLAE</sequence>
<comment type="similarity">
    <text evidence="1">Belongs to the CdaR family.</text>
</comment>
<dbReference type="Gene3D" id="1.10.10.2840">
    <property type="entry name" value="PucR C-terminal helix-turn-helix domain"/>
    <property type="match status" value="1"/>
</dbReference>
<dbReference type="AlphaFoldDB" id="A0AAU7B1N3"/>
<dbReference type="Pfam" id="PF17853">
    <property type="entry name" value="GGDEF_2"/>
    <property type="match status" value="1"/>
</dbReference>
<dbReference type="EMBL" id="CP114014">
    <property type="protein sequence ID" value="XAY07775.1"/>
    <property type="molecule type" value="Genomic_DNA"/>
</dbReference>
<evidence type="ECO:0000259" key="3">
    <source>
        <dbReference type="Pfam" id="PF13556"/>
    </source>
</evidence>
<name>A0AAU7B1N3_9ACTN</name>
<evidence type="ECO:0000259" key="4">
    <source>
        <dbReference type="Pfam" id="PF17853"/>
    </source>
</evidence>
<feature type="domain" description="PucR C-terminal helix-turn-helix" evidence="3">
    <location>
        <begin position="489"/>
        <end position="547"/>
    </location>
</feature>
<dbReference type="PANTHER" id="PTHR33744">
    <property type="entry name" value="CARBOHYDRATE DIACID REGULATOR"/>
    <property type="match status" value="1"/>
</dbReference>
<dbReference type="InterPro" id="IPR012914">
    <property type="entry name" value="PucR_dom"/>
</dbReference>
<reference evidence="5" key="1">
    <citation type="submission" date="2022-12" db="EMBL/GenBank/DDBJ databases">
        <title>Paraconexibacter alkalitolerans sp. nov. and Baekduia alba sp. nov., isolated from soil and emended description of the genera Paraconexibacter (Chun et al., 2020) and Baekduia (An et al., 2020).</title>
        <authorList>
            <person name="Vieira S."/>
            <person name="Huber K.J."/>
            <person name="Geppert A."/>
            <person name="Wolf J."/>
            <person name="Neumann-Schaal M."/>
            <person name="Muesken M."/>
            <person name="Overmann J."/>
        </authorList>
    </citation>
    <scope>NUCLEOTIDE SEQUENCE</scope>
    <source>
        <strain evidence="5">AEG42_29</strain>
    </source>
</reference>
<dbReference type="Pfam" id="PF07905">
    <property type="entry name" value="PucR"/>
    <property type="match status" value="1"/>
</dbReference>
<feature type="domain" description="Purine catabolism PurC-like" evidence="2">
    <location>
        <begin position="33"/>
        <end position="152"/>
    </location>
</feature>
<protein>
    <submittedName>
        <fullName evidence="5">Purine catabolism regulatory protein</fullName>
    </submittedName>
</protein>
<dbReference type="KEGG" id="parq:DSM112329_04665"/>
<dbReference type="PANTHER" id="PTHR33744:SF1">
    <property type="entry name" value="DNA-BINDING TRANSCRIPTIONAL ACTIVATOR ADER"/>
    <property type="match status" value="1"/>
</dbReference>
<organism evidence="5">
    <name type="scientific">Paraconexibacter sp. AEG42_29</name>
    <dbReference type="NCBI Taxonomy" id="2997339"/>
    <lineage>
        <taxon>Bacteria</taxon>
        <taxon>Bacillati</taxon>
        <taxon>Actinomycetota</taxon>
        <taxon>Thermoleophilia</taxon>
        <taxon>Solirubrobacterales</taxon>
        <taxon>Paraconexibacteraceae</taxon>
        <taxon>Paraconexibacter</taxon>
    </lineage>
</organism>
<evidence type="ECO:0000259" key="2">
    <source>
        <dbReference type="Pfam" id="PF07905"/>
    </source>
</evidence>
<dbReference type="InterPro" id="IPR025736">
    <property type="entry name" value="PucR_C-HTH_dom"/>
</dbReference>
<accession>A0AAU7B1N3</accession>
<dbReference type="Pfam" id="PF13556">
    <property type="entry name" value="HTH_30"/>
    <property type="match status" value="1"/>
</dbReference>
<dbReference type="InterPro" id="IPR042070">
    <property type="entry name" value="PucR_C-HTH_sf"/>
</dbReference>
<feature type="domain" description="CdaR GGDEF-like" evidence="4">
    <location>
        <begin position="304"/>
        <end position="435"/>
    </location>
</feature>
<proteinExistence type="inferred from homology"/>
<dbReference type="InterPro" id="IPR041522">
    <property type="entry name" value="CdaR_GGDEF"/>
</dbReference>